<keyword evidence="2" id="KW-0547">Nucleotide-binding</keyword>
<evidence type="ECO:0000256" key="3">
    <source>
        <dbReference type="ARBA" id="ARBA00022840"/>
    </source>
</evidence>
<name>G7Y7T0_CLOSI</name>
<organism evidence="7 8">
    <name type="scientific">Clonorchis sinensis</name>
    <name type="common">Chinese liver fluke</name>
    <dbReference type="NCBI Taxonomy" id="79923"/>
    <lineage>
        <taxon>Eukaryota</taxon>
        <taxon>Metazoa</taxon>
        <taxon>Spiralia</taxon>
        <taxon>Lophotrochozoa</taxon>
        <taxon>Platyhelminthes</taxon>
        <taxon>Trematoda</taxon>
        <taxon>Digenea</taxon>
        <taxon>Opisthorchiida</taxon>
        <taxon>Opisthorchiata</taxon>
        <taxon>Opisthorchiidae</taxon>
        <taxon>Clonorchis</taxon>
    </lineage>
</organism>
<dbReference type="Gene3D" id="3.40.50.300">
    <property type="entry name" value="P-loop containing nucleotide triphosphate hydrolases"/>
    <property type="match status" value="1"/>
</dbReference>
<dbReference type="FunFam" id="3.40.50.300:FF:001494">
    <property type="entry name" value="Pachytene checkpoint component Pch2"/>
    <property type="match status" value="1"/>
</dbReference>
<keyword evidence="3" id="KW-0067">ATP-binding</keyword>
<dbReference type="InterPro" id="IPR019337">
    <property type="entry name" value="Telomere_length_regulation_dom"/>
</dbReference>
<evidence type="ECO:0000256" key="1">
    <source>
        <dbReference type="ARBA" id="ARBA00007271"/>
    </source>
</evidence>
<dbReference type="GO" id="GO:0051598">
    <property type="term" value="P:meiotic recombination checkpoint signaling"/>
    <property type="evidence" value="ECO:0007669"/>
    <property type="project" value="TreeGrafter"/>
</dbReference>
<dbReference type="InterPro" id="IPR027417">
    <property type="entry name" value="P-loop_NTPase"/>
</dbReference>
<dbReference type="GO" id="GO:0005524">
    <property type="term" value="F:ATP binding"/>
    <property type="evidence" value="ECO:0007669"/>
    <property type="project" value="UniProtKB-KW"/>
</dbReference>
<dbReference type="GO" id="GO:0007131">
    <property type="term" value="P:reciprocal meiotic recombination"/>
    <property type="evidence" value="ECO:0007669"/>
    <property type="project" value="TreeGrafter"/>
</dbReference>
<sequence length="1437" mass="158834">MMTTLNSFLNSILLSSPELVDHSTLECLLTYPLHTAEFTFEITDHELRAFYEFDVYRVVHHVFSSYVAKKDARWSKLVQCAIELSKSDVVFRYLLDQLIAHTEEDWVSVVTNQLEKFVFNQERLSATFAFWSDKLRESVSNKPVEVLLRSLINLPSRFAGRRSKSKFLNRTAFVTNILSVFKPGSFDEDERPQLCGLLLSELALNGYASELAEFVLNDTEVQLSSLPYMMTQNTWSKALCHLKTNSMEPCLQPILSKSSHPFVVAVLFSRLLDGSNPSSLKILFKLFRRLLFVRYFPNDRLLRNLFGGLAQIVCQYLSSSNASQLVDMVNKELGLPLLHLWADSSAIQAASVEQRVYTSQALASWLTDFHSPVASKLSIKISDSLMLPDILSGISSHLASPRIEIRTIGMAVGEWLVSLVELPCADGQRGSLQFEYEDLEVVKRIKPLFVPFSAFPTDTTESTSVVSESDFTEKCQTIDPRSEKPTSDVDSDDEPDPLDPNHWSFVHLPRRSGQPKMISSVLSSNRKPRYLRECLDGMLCSKPEDNHISVACYTSAEELIYAHPNAARELVKDFAHVFVHMDLPSCPEESKLASCRHAALVALGTVAPKECARYLTSEFCQSTCSIGQRQNIISAITDIACQLSSDGNMNKKEDVSPSHADDSTPKSLISSKLVSQTRRFCSHRPPKPQTVNQFAVVAGEFFFPLLRSIPQLFAGSHTGTFAHQDAGLLANLVASLAVVYMCARLSSVQARMASELLELAPTLYAHREPAVRRAVLIAVGTVITTTPTSLLSANPQMFLEGSSWMHPLPASDYTDASGFSLASWLKLCSSVDNDSECKILASVGLSALMERSRELDHLELIYLLYMETESSDAWTTGAASTSEPLGGSPYSSSGRIFSCGPPDADLNGNILFSDQLINSAPLELPTSDRPIHAEVCISQFSVETFSVIESNVVEFLRSLGPRHVPTVFNNCENHFTAVNSDSSSQQVAEFLQRCVASISLLLDEADGENGYDISKSVDLRTIPLLVHVYQLVSGDEALPVHELVEVGSETINGGTVWLLPSMEMQGLWESLIFDSDIKLDLLSYAQTALLFADRQVSTSIISWNRVILLYGPPGTGKTSLCRALANKLAIRMADRYSSTKLIELNTMNLMSKWFSESARLVARMFDAIREYLEAPEHLVCLLVDEVESLTAVRSSAMSGCEPSDAIRVVNAVLTQIDQIKRYPNVLVLATSNVTGVIDPAFLDRADIRLFIGPPSAPAIYTIFRSCLQELIRVGLVEAGEDKLLSYQALAAMQFVENKMNFLSLDLWKLSERSVGLNGRTLRKLPLLAHAFHLTKVSPSLRSSLSTSGRLYLGSCQSSAALQSGPAYSVHPLLAQYGPRPTVSVPTFVQALRLTVESQFAEVEALDLASLDKGRLKTHKKRANSELGAPPQGDTPIH</sequence>
<dbReference type="GO" id="GO:0005634">
    <property type="term" value="C:nucleus"/>
    <property type="evidence" value="ECO:0007669"/>
    <property type="project" value="TreeGrafter"/>
</dbReference>
<keyword evidence="4" id="KW-0469">Meiosis</keyword>
<dbReference type="Pfam" id="PF00004">
    <property type="entry name" value="AAA"/>
    <property type="match status" value="1"/>
</dbReference>
<dbReference type="EMBL" id="DF142925">
    <property type="protein sequence ID" value="GAA49015.1"/>
    <property type="molecule type" value="Genomic_DNA"/>
</dbReference>
<dbReference type="InterPro" id="IPR016024">
    <property type="entry name" value="ARM-type_fold"/>
</dbReference>
<dbReference type="InterPro" id="IPR038528">
    <property type="entry name" value="TEL2_C_sf"/>
</dbReference>
<dbReference type="InterPro" id="IPR003959">
    <property type="entry name" value="ATPase_AAA_core"/>
</dbReference>
<accession>G7Y7T0</accession>
<dbReference type="PANTHER" id="PTHR45991:SF1">
    <property type="entry name" value="PACHYTENE CHECKPOINT PROTEIN 2 HOMOLOG"/>
    <property type="match status" value="1"/>
</dbReference>
<protein>
    <submittedName>
        <fullName evidence="7">Pachytene checkpoint protein 2 homolog</fullName>
    </submittedName>
</protein>
<proteinExistence type="inferred from homology"/>
<gene>
    <name evidence="7" type="ORF">CLF_102381</name>
</gene>
<dbReference type="GO" id="GO:0005694">
    <property type="term" value="C:chromosome"/>
    <property type="evidence" value="ECO:0007669"/>
    <property type="project" value="TreeGrafter"/>
</dbReference>
<evidence type="ECO:0000313" key="7">
    <source>
        <dbReference type="EMBL" id="GAA49015.1"/>
    </source>
</evidence>
<dbReference type="Proteomes" id="UP000008909">
    <property type="component" value="Unassembled WGS sequence"/>
</dbReference>
<evidence type="ECO:0000256" key="2">
    <source>
        <dbReference type="ARBA" id="ARBA00022741"/>
    </source>
</evidence>
<dbReference type="InterPro" id="IPR058249">
    <property type="entry name" value="Pch2_C"/>
</dbReference>
<feature type="region of interest" description="Disordered" evidence="5">
    <location>
        <begin position="1416"/>
        <end position="1437"/>
    </location>
</feature>
<keyword evidence="8" id="KW-1185">Reference proteome</keyword>
<feature type="region of interest" description="Disordered" evidence="5">
    <location>
        <begin position="458"/>
        <end position="502"/>
    </location>
</feature>
<dbReference type="InterPro" id="IPR003960">
    <property type="entry name" value="ATPase_AAA_CS"/>
</dbReference>
<dbReference type="Pfam" id="PF10193">
    <property type="entry name" value="Telomere_reg-2"/>
    <property type="match status" value="1"/>
</dbReference>
<reference key="2">
    <citation type="submission" date="2011-10" db="EMBL/GenBank/DDBJ databases">
        <title>The genome and transcriptome sequence of Clonorchis sinensis provide insights into the carcinogenic liver fluke.</title>
        <authorList>
            <person name="Wang X."/>
            <person name="Huang Y."/>
            <person name="Chen W."/>
            <person name="Liu H."/>
            <person name="Guo L."/>
            <person name="Chen Y."/>
            <person name="Luo F."/>
            <person name="Zhou W."/>
            <person name="Sun J."/>
            <person name="Mao Q."/>
            <person name="Liang P."/>
            <person name="Zhou C."/>
            <person name="Tian Y."/>
            <person name="Men J."/>
            <person name="Lv X."/>
            <person name="Huang L."/>
            <person name="Zhou J."/>
            <person name="Hu Y."/>
            <person name="Li R."/>
            <person name="Zhang F."/>
            <person name="Lei H."/>
            <person name="Li X."/>
            <person name="Hu X."/>
            <person name="Liang C."/>
            <person name="Xu J."/>
            <person name="Wu Z."/>
            <person name="Yu X."/>
        </authorList>
    </citation>
    <scope>NUCLEOTIDE SEQUENCE</scope>
    <source>
        <strain>Henan</strain>
    </source>
</reference>
<evidence type="ECO:0000256" key="5">
    <source>
        <dbReference type="SAM" id="MobiDB-lite"/>
    </source>
</evidence>
<dbReference type="GO" id="GO:0016887">
    <property type="term" value="F:ATP hydrolysis activity"/>
    <property type="evidence" value="ECO:0007669"/>
    <property type="project" value="InterPro"/>
</dbReference>
<dbReference type="InterPro" id="IPR003593">
    <property type="entry name" value="AAA+_ATPase"/>
</dbReference>
<dbReference type="SUPFAM" id="SSF52540">
    <property type="entry name" value="P-loop containing nucleoside triphosphate hydrolases"/>
    <property type="match status" value="1"/>
</dbReference>
<dbReference type="Gene3D" id="1.25.40.720">
    <property type="entry name" value="Telomere length regulation protein 2, C-terminal domain"/>
    <property type="match status" value="2"/>
</dbReference>
<evidence type="ECO:0000259" key="6">
    <source>
        <dbReference type="SMART" id="SM00382"/>
    </source>
</evidence>
<comment type="similarity">
    <text evidence="1">Belongs to the AAA ATPase family. PCH2 subfamily.</text>
</comment>
<dbReference type="SUPFAM" id="SSF48371">
    <property type="entry name" value="ARM repeat"/>
    <property type="match status" value="1"/>
</dbReference>
<dbReference type="Pfam" id="PF23242">
    <property type="entry name" value="AAA_lid_TRIP13_C"/>
    <property type="match status" value="1"/>
</dbReference>
<dbReference type="PANTHER" id="PTHR45991">
    <property type="entry name" value="PACHYTENE CHECKPOINT PROTEIN 2"/>
    <property type="match status" value="1"/>
</dbReference>
<evidence type="ECO:0000256" key="4">
    <source>
        <dbReference type="ARBA" id="ARBA00023254"/>
    </source>
</evidence>
<dbReference type="SMART" id="SM00382">
    <property type="entry name" value="AAA"/>
    <property type="match status" value="1"/>
</dbReference>
<feature type="compositionally biased region" description="Low complexity" evidence="5">
    <location>
        <begin position="458"/>
        <end position="469"/>
    </location>
</feature>
<evidence type="ECO:0000313" key="8">
    <source>
        <dbReference type="Proteomes" id="UP000008909"/>
    </source>
</evidence>
<feature type="domain" description="AAA+ ATPase" evidence="6">
    <location>
        <begin position="1103"/>
        <end position="1255"/>
    </location>
</feature>
<dbReference type="PROSITE" id="PS00674">
    <property type="entry name" value="AAA"/>
    <property type="match status" value="1"/>
</dbReference>
<dbReference type="InterPro" id="IPR044539">
    <property type="entry name" value="Pch2-like"/>
</dbReference>
<reference evidence="7" key="1">
    <citation type="journal article" date="2011" name="Genome Biol.">
        <title>The draft genome of the carcinogenic human liver fluke Clonorchis sinensis.</title>
        <authorList>
            <person name="Wang X."/>
            <person name="Chen W."/>
            <person name="Huang Y."/>
            <person name="Sun J."/>
            <person name="Men J."/>
            <person name="Liu H."/>
            <person name="Luo F."/>
            <person name="Guo L."/>
            <person name="Lv X."/>
            <person name="Deng C."/>
            <person name="Zhou C."/>
            <person name="Fan Y."/>
            <person name="Li X."/>
            <person name="Huang L."/>
            <person name="Hu Y."/>
            <person name="Liang C."/>
            <person name="Hu X."/>
            <person name="Xu J."/>
            <person name="Yu X."/>
        </authorList>
    </citation>
    <scope>NUCLEOTIDE SEQUENCE [LARGE SCALE GENOMIC DNA]</scope>
    <source>
        <strain evidence="7">Henan</strain>
    </source>
</reference>